<comment type="similarity">
    <text evidence="9">Belongs to the MurJ/MviN family.</text>
</comment>
<evidence type="ECO:0000256" key="4">
    <source>
        <dbReference type="ARBA" id="ARBA00022960"/>
    </source>
</evidence>
<evidence type="ECO:0000256" key="7">
    <source>
        <dbReference type="ARBA" id="ARBA00023136"/>
    </source>
</evidence>
<dbReference type="Proteomes" id="UP000075222">
    <property type="component" value="Chromosome I"/>
</dbReference>
<gene>
    <name evidence="11" type="primary">murJ</name>
    <name evidence="11" type="ORF">PMARG_TP00036</name>
</gene>
<dbReference type="NCBIfam" id="TIGR01695">
    <property type="entry name" value="murJ_mviN"/>
    <property type="match status" value="1"/>
</dbReference>
<keyword evidence="7 10" id="KW-0472">Membrane</keyword>
<evidence type="ECO:0000256" key="3">
    <source>
        <dbReference type="ARBA" id="ARBA00022692"/>
    </source>
</evidence>
<organism evidence="11 12">
    <name type="scientific">Tremblaya princeps</name>
    <dbReference type="NCBI Taxonomy" id="189385"/>
    <lineage>
        <taxon>Bacteria</taxon>
        <taxon>Pseudomonadati</taxon>
        <taxon>Pseudomonadota</taxon>
        <taxon>Betaproteobacteria</taxon>
        <taxon>Candidatus Tremblayella</taxon>
    </lineage>
</organism>
<feature type="transmembrane region" description="Helical" evidence="10">
    <location>
        <begin position="189"/>
        <end position="208"/>
    </location>
</feature>
<keyword evidence="6 10" id="KW-1133">Transmembrane helix</keyword>
<protein>
    <submittedName>
        <fullName evidence="11">Putative peptidoglycan biosynthesis protein MurJ</fullName>
    </submittedName>
</protein>
<keyword evidence="5" id="KW-0573">Peptidoglycan synthesis</keyword>
<dbReference type="PANTHER" id="PTHR47019">
    <property type="entry name" value="LIPID II FLIPPASE MURJ"/>
    <property type="match status" value="1"/>
</dbReference>
<keyword evidence="3 10" id="KW-0812">Transmembrane</keyword>
<comment type="function">
    <text evidence="8">Involved in peptidoglycan biosynthesis. Transports lipid-linked peptidoglycan precursors from the inner to the outer leaflet of the cytoplasmic membrane.</text>
</comment>
<feature type="transmembrane region" description="Helical" evidence="10">
    <location>
        <begin position="387"/>
        <end position="405"/>
    </location>
</feature>
<feature type="transmembrane region" description="Helical" evidence="10">
    <location>
        <begin position="446"/>
        <end position="467"/>
    </location>
</feature>
<evidence type="ECO:0000256" key="10">
    <source>
        <dbReference type="SAM" id="Phobius"/>
    </source>
</evidence>
<keyword evidence="2" id="KW-1003">Cell membrane</keyword>
<dbReference type="GO" id="GO:0005886">
    <property type="term" value="C:plasma membrane"/>
    <property type="evidence" value="ECO:0007669"/>
    <property type="project" value="UniProtKB-SubCell"/>
</dbReference>
<comment type="subcellular location">
    <subcellularLocation>
        <location evidence="1">Cell membrane</location>
        <topology evidence="1">Multi-pass membrane protein</topology>
    </subcellularLocation>
</comment>
<keyword evidence="4" id="KW-0133">Cell shape</keyword>
<evidence type="ECO:0000313" key="12">
    <source>
        <dbReference type="Proteomes" id="UP000075222"/>
    </source>
</evidence>
<dbReference type="GO" id="GO:0015648">
    <property type="term" value="F:lipid-linked peptidoglycan transporter activity"/>
    <property type="evidence" value="ECO:0007669"/>
    <property type="project" value="TreeGrafter"/>
</dbReference>
<feature type="transmembrane region" description="Helical" evidence="10">
    <location>
        <begin position="165"/>
        <end position="183"/>
    </location>
</feature>
<dbReference type="PATRIC" id="fig|189385.7.peg.44"/>
<reference evidence="12" key="1">
    <citation type="submission" date="2016-01" db="EMBL/GenBank/DDBJ databases">
        <authorList>
            <person name="Husnik F."/>
        </authorList>
    </citation>
    <scope>NUCLEOTIDE SEQUENCE [LARGE SCALE GENOMIC DNA]</scope>
</reference>
<dbReference type="EMBL" id="LN998829">
    <property type="protein sequence ID" value="CUX76402.1"/>
    <property type="molecule type" value="Genomic_DNA"/>
</dbReference>
<evidence type="ECO:0000256" key="8">
    <source>
        <dbReference type="ARBA" id="ARBA00060041"/>
    </source>
</evidence>
<feature type="transmembrane region" description="Helical" evidence="10">
    <location>
        <begin position="479"/>
        <end position="502"/>
    </location>
</feature>
<evidence type="ECO:0000256" key="1">
    <source>
        <dbReference type="ARBA" id="ARBA00004651"/>
    </source>
</evidence>
<evidence type="ECO:0000256" key="6">
    <source>
        <dbReference type="ARBA" id="ARBA00022989"/>
    </source>
</evidence>
<feature type="transmembrane region" description="Helical" evidence="10">
    <location>
        <begin position="411"/>
        <end position="434"/>
    </location>
</feature>
<evidence type="ECO:0000256" key="2">
    <source>
        <dbReference type="ARBA" id="ARBA00022475"/>
    </source>
</evidence>
<dbReference type="GO" id="GO:0009252">
    <property type="term" value="P:peptidoglycan biosynthetic process"/>
    <property type="evidence" value="ECO:0007669"/>
    <property type="project" value="UniProtKB-KW"/>
</dbReference>
<feature type="transmembrane region" description="Helical" evidence="10">
    <location>
        <begin position="241"/>
        <end position="262"/>
    </location>
</feature>
<name>A0A143WMU2_TREPR</name>
<evidence type="ECO:0000313" key="11">
    <source>
        <dbReference type="EMBL" id="CUX76402.1"/>
    </source>
</evidence>
<evidence type="ECO:0000256" key="5">
    <source>
        <dbReference type="ARBA" id="ARBA00022984"/>
    </source>
</evidence>
<sequence>MDLTSVLLKVGGVTLVTRLTSLLRDILIASVYGANQATDAFYISTRVPNMLRRASSDGAFNQAFLPLLTHYDVSDPEEARRFAGCTAGAMAAALCCAAVACGLCATWFNGSISPDLARANVCSFGRAVYMLRAALPYSVATSIGSVLACALNAQRCYALPAFAPTILNGIFAAIVAVATAITITPIYSLPWALVLGSAAQCAAYFPALRSTRAMPADHLSDFLPWGHAGVRRVVSRLLPGLVTMAAVQAALLLNTTLVSSMGEGLVSGINYADKLLEFSTGLYGSALGSILLPCLARSCAARDCAGYATLMDWGLSIVALAAAPNALLFTLLPELPTAASFNYGRFAAHTVKMVARPLAAYGPGMLGMLLSRTLAQGLYAKHDVSSPVVASLLCILLSQAAGRLLRQPMGHAGLAMGSSIGAMLNAALLLRSLTCQEAYAIKSRHWASLCARIASAAVASTILSAIARSVDWVGLSVRPMHRACLAAAVLAIFVSAYSFILWGMGLRMQWMREASCAASNTAKSNSTTVTARQASASACACGGGESQARRAVWARLA</sequence>
<accession>A0A143WMU2</accession>
<feature type="transmembrane region" description="Helical" evidence="10">
    <location>
        <begin position="87"/>
        <end position="108"/>
    </location>
</feature>
<proteinExistence type="inferred from homology"/>
<dbReference type="AlphaFoldDB" id="A0A143WMU2"/>
<dbReference type="PRINTS" id="PR01806">
    <property type="entry name" value="VIRFACTRMVIN"/>
</dbReference>
<dbReference type="PANTHER" id="PTHR47019:SF1">
    <property type="entry name" value="LIPID II FLIPPASE MURJ"/>
    <property type="match status" value="1"/>
</dbReference>
<dbReference type="Pfam" id="PF03023">
    <property type="entry name" value="MurJ"/>
    <property type="match status" value="1"/>
</dbReference>
<feature type="transmembrane region" description="Helical" evidence="10">
    <location>
        <begin position="134"/>
        <end position="153"/>
    </location>
</feature>
<dbReference type="InterPro" id="IPR051050">
    <property type="entry name" value="Lipid_II_flippase_MurJ/MviN"/>
</dbReference>
<dbReference type="GO" id="GO:0008360">
    <property type="term" value="P:regulation of cell shape"/>
    <property type="evidence" value="ECO:0007669"/>
    <property type="project" value="UniProtKB-KW"/>
</dbReference>
<evidence type="ECO:0000256" key="9">
    <source>
        <dbReference type="ARBA" id="ARBA00061532"/>
    </source>
</evidence>
<dbReference type="InterPro" id="IPR004268">
    <property type="entry name" value="MurJ"/>
</dbReference>
<feature type="transmembrane region" description="Helical" evidence="10">
    <location>
        <begin position="353"/>
        <end position="375"/>
    </location>
</feature>
<feature type="transmembrane region" description="Helical" evidence="10">
    <location>
        <begin position="313"/>
        <end position="333"/>
    </location>
</feature>
<feature type="transmembrane region" description="Helical" evidence="10">
    <location>
        <begin position="282"/>
        <end position="301"/>
    </location>
</feature>
<dbReference type="GO" id="GO:0034204">
    <property type="term" value="P:lipid translocation"/>
    <property type="evidence" value="ECO:0007669"/>
    <property type="project" value="TreeGrafter"/>
</dbReference>